<dbReference type="AlphaFoldDB" id="A0A5N6EVK6"/>
<dbReference type="EMBL" id="ML733423">
    <property type="protein sequence ID" value="KAB8221085.1"/>
    <property type="molecule type" value="Genomic_DNA"/>
</dbReference>
<gene>
    <name evidence="1" type="ORF">BDV33DRAFT_171029</name>
</gene>
<organism evidence="1 2">
    <name type="scientific">Aspergillus novoparasiticus</name>
    <dbReference type="NCBI Taxonomy" id="986946"/>
    <lineage>
        <taxon>Eukaryota</taxon>
        <taxon>Fungi</taxon>
        <taxon>Dikarya</taxon>
        <taxon>Ascomycota</taxon>
        <taxon>Pezizomycotina</taxon>
        <taxon>Eurotiomycetes</taxon>
        <taxon>Eurotiomycetidae</taxon>
        <taxon>Eurotiales</taxon>
        <taxon>Aspergillaceae</taxon>
        <taxon>Aspergillus</taxon>
        <taxon>Aspergillus subgen. Circumdati</taxon>
    </lineage>
</organism>
<reference evidence="1 2" key="1">
    <citation type="submission" date="2019-04" db="EMBL/GenBank/DDBJ databases">
        <title>Fungal friends and foes A comparative genomics study of 23 Aspergillus species from section Flavi.</title>
        <authorList>
            <consortium name="DOE Joint Genome Institute"/>
            <person name="Kjaerbolling I."/>
            <person name="Vesth T.C."/>
            <person name="Frisvad J.C."/>
            <person name="Nybo J.L."/>
            <person name="Theobald S."/>
            <person name="Kildgaard S."/>
            <person name="Petersen T.I."/>
            <person name="Kuo A."/>
            <person name="Sato A."/>
            <person name="Lyhne E.K."/>
            <person name="Kogle M.E."/>
            <person name="Wiebenga A."/>
            <person name="Kun R.S."/>
            <person name="Lubbers R.J."/>
            <person name="Makela M.R."/>
            <person name="Barry K."/>
            <person name="Chovatia M."/>
            <person name="Clum A."/>
            <person name="Daum C."/>
            <person name="Haridas S."/>
            <person name="He G."/>
            <person name="LaButti K."/>
            <person name="Lipzen A."/>
            <person name="Mondo S."/>
            <person name="Pangilinan J."/>
            <person name="Riley R."/>
            <person name="Salamov A."/>
            <person name="Simmons B.A."/>
            <person name="Magnuson J.K."/>
            <person name="Henrissat B."/>
            <person name="Mortensen U.H."/>
            <person name="Larsen T.O."/>
            <person name="De vries R.P."/>
            <person name="Grigoriev I.V."/>
            <person name="Machida M."/>
            <person name="Baker S.E."/>
            <person name="Andersen M.R."/>
        </authorList>
    </citation>
    <scope>NUCLEOTIDE SEQUENCE [LARGE SCALE GENOMIC DNA]</scope>
    <source>
        <strain evidence="1 2">CBS 126849</strain>
    </source>
</reference>
<protein>
    <submittedName>
        <fullName evidence="1">Uncharacterized protein</fullName>
    </submittedName>
</protein>
<sequence length="140" mass="15657">MEHAGPLPSLCVSSTKWTKHSPVRMSAKSALVDVTTTKPSPSILFKEDRGTHYIVVMTVPVTIPPTKAFVPTVHSRLISRTYALDLTMSYHTPNPSLLTPYICLRLPIQITSLPRSQPLTRPPLYSELRTTKIVMKQGEY</sequence>
<dbReference type="Proteomes" id="UP000326799">
    <property type="component" value="Unassembled WGS sequence"/>
</dbReference>
<accession>A0A5N6EVK6</accession>
<proteinExistence type="predicted"/>
<evidence type="ECO:0000313" key="1">
    <source>
        <dbReference type="EMBL" id="KAB8221085.1"/>
    </source>
</evidence>
<name>A0A5N6EVK6_9EURO</name>
<keyword evidence="2" id="KW-1185">Reference proteome</keyword>
<evidence type="ECO:0000313" key="2">
    <source>
        <dbReference type="Proteomes" id="UP000326799"/>
    </source>
</evidence>